<name>A0A9P7ZGU2_9HYPO</name>
<comment type="caution">
    <text evidence="3">The sequence shown here is derived from an EMBL/GenBank/DDBJ whole genome shotgun (WGS) entry which is preliminary data.</text>
</comment>
<keyword evidence="3" id="KW-0456">Lyase</keyword>
<evidence type="ECO:0000256" key="2">
    <source>
        <dbReference type="SAM" id="SignalP"/>
    </source>
</evidence>
<dbReference type="SUPFAM" id="SSF51126">
    <property type="entry name" value="Pectin lyase-like"/>
    <property type="match status" value="1"/>
</dbReference>
<gene>
    <name evidence="3" type="ORF">F5Z01DRAFT_265422</name>
</gene>
<dbReference type="PANTHER" id="PTHR36453:SF2">
    <property type="entry name" value="APPLE DOMAIN-CONTAINING PROTEIN"/>
    <property type="match status" value="1"/>
</dbReference>
<feature type="compositionally biased region" description="Polar residues" evidence="1">
    <location>
        <begin position="741"/>
        <end position="758"/>
    </location>
</feature>
<dbReference type="InterPro" id="IPR012334">
    <property type="entry name" value="Pectin_lyas_fold"/>
</dbReference>
<dbReference type="RefSeq" id="XP_046115679.1">
    <property type="nucleotide sequence ID" value="XM_046258623.1"/>
</dbReference>
<dbReference type="GO" id="GO:0016829">
    <property type="term" value="F:lyase activity"/>
    <property type="evidence" value="ECO:0007669"/>
    <property type="project" value="UniProtKB-KW"/>
</dbReference>
<proteinExistence type="predicted"/>
<dbReference type="PANTHER" id="PTHR36453">
    <property type="entry name" value="SECRETED PROTEIN-RELATED"/>
    <property type="match status" value="1"/>
</dbReference>
<organism evidence="3 4">
    <name type="scientific">Emericellopsis atlantica</name>
    <dbReference type="NCBI Taxonomy" id="2614577"/>
    <lineage>
        <taxon>Eukaryota</taxon>
        <taxon>Fungi</taxon>
        <taxon>Dikarya</taxon>
        <taxon>Ascomycota</taxon>
        <taxon>Pezizomycotina</taxon>
        <taxon>Sordariomycetes</taxon>
        <taxon>Hypocreomycetidae</taxon>
        <taxon>Hypocreales</taxon>
        <taxon>Bionectriaceae</taxon>
        <taxon>Emericellopsis</taxon>
    </lineage>
</organism>
<sequence>MALRKTIVGILIGCLNVHIPGALGASFYVSPKGSDLNNGSHCRPFQSLPRAQKAVRDALSSGAQDIVVELANGRYILTEPLNLTAKDSGSPDHPVTWKARGAEAVISGGIEITNWTDTGSRGIYSANVPPGTDSRNLYVNGWAANYARRRIDRSDFATTNTSMHWDDPQYDWIMEVGDLDGAEIRGVNAFTDRIAPIQEVRDREMVMVRNSWSNNIIGYDTFSNPDGFYDVEFLTWIQGALSLLDDGGQFYLDSDQGIVYYKPLDTESIDDLEVYLGVQEALVTIGGTYDEPVHDIAFENINFAHTTWLKPGQGYGYVDQQTGGYIGENVTYPEFEASRPHWQQMPAAIQISAAHDISFRGGTYTQLGSCGFGIGNDNNAYMSGLGLGAQHISVTGGYFTQVMGNSLMLGGIQANAHHPEDPRMTNSHLVVSENIFYNTSSLISSTVPIMATYVQDSEITYNDIHDVPYSGMTHGYGWGSNDVGGSPEYLDRGLYKYQPIYDTPTTLKNNLVKGNLISDYGTGHADLGAIYTLSKAPSTLVTENHAFDAEWFGKYVDEGGNSLTITNNVLLSNGNWYAPNQRQSLTTGNNTLLDNFGKVGDDRLYRPNGTGEFGNTFLRNYNVTGLKQVSVEGLRVAYRAGIPPGRRGDRPVSNPDRDDGHVALGFASELDGAVHVNLTNFDDEDFVNVSFSVSASEGYQVSVEQEPPSSVSSDSQAQVLYHLSGSGDLPPTITASVTYTNSRTGAESTRSVSGTQPGSLPYDGDLQTSSSWQPASAFGSSGDIMGIRTGGRGLFRPYDDWAAIYASQSVGESSQVSVRLLSLDAIENTTSQAGLAIRDNFAGGNATRESPYVALVVTSDKKLRFEESNTGNGRLGTLIATVDDVEMPLCLRLTVSSEEVSASFSPDCKEWTDVQGAADLGQASELDVGMVVSSGGGFRQATALFRDFSSH</sequence>
<evidence type="ECO:0000313" key="4">
    <source>
        <dbReference type="Proteomes" id="UP000887229"/>
    </source>
</evidence>
<keyword evidence="4" id="KW-1185">Reference proteome</keyword>
<dbReference type="Proteomes" id="UP000887229">
    <property type="component" value="Unassembled WGS sequence"/>
</dbReference>
<dbReference type="Gene3D" id="2.160.20.10">
    <property type="entry name" value="Single-stranded right-handed beta-helix, Pectin lyase-like"/>
    <property type="match status" value="2"/>
</dbReference>
<feature type="signal peptide" evidence="2">
    <location>
        <begin position="1"/>
        <end position="24"/>
    </location>
</feature>
<dbReference type="GeneID" id="70289526"/>
<dbReference type="EMBL" id="MU251266">
    <property type="protein sequence ID" value="KAG9251755.1"/>
    <property type="molecule type" value="Genomic_DNA"/>
</dbReference>
<dbReference type="AlphaFoldDB" id="A0A9P7ZGU2"/>
<feature type="chain" id="PRO_5040332998" evidence="2">
    <location>
        <begin position="25"/>
        <end position="951"/>
    </location>
</feature>
<keyword evidence="2" id="KW-0732">Signal</keyword>
<feature type="region of interest" description="Disordered" evidence="1">
    <location>
        <begin position="741"/>
        <end position="777"/>
    </location>
</feature>
<dbReference type="InterPro" id="IPR011050">
    <property type="entry name" value="Pectin_lyase_fold/virulence"/>
</dbReference>
<accession>A0A9P7ZGU2</accession>
<reference evidence="3" key="1">
    <citation type="journal article" date="2021" name="IMA Fungus">
        <title>Genomic characterization of three marine fungi, including Emericellopsis atlantica sp. nov. with signatures of a generalist lifestyle and marine biomass degradation.</title>
        <authorList>
            <person name="Hagestad O.C."/>
            <person name="Hou L."/>
            <person name="Andersen J.H."/>
            <person name="Hansen E.H."/>
            <person name="Altermark B."/>
            <person name="Li C."/>
            <person name="Kuhnert E."/>
            <person name="Cox R.J."/>
            <person name="Crous P.W."/>
            <person name="Spatafora J.W."/>
            <person name="Lail K."/>
            <person name="Amirebrahimi M."/>
            <person name="Lipzen A."/>
            <person name="Pangilinan J."/>
            <person name="Andreopoulos W."/>
            <person name="Hayes R.D."/>
            <person name="Ng V."/>
            <person name="Grigoriev I.V."/>
            <person name="Jackson S.A."/>
            <person name="Sutton T.D.S."/>
            <person name="Dobson A.D.W."/>
            <person name="Rama T."/>
        </authorList>
    </citation>
    <scope>NUCLEOTIDE SEQUENCE</scope>
    <source>
        <strain evidence="3">TS7</strain>
    </source>
</reference>
<evidence type="ECO:0000313" key="3">
    <source>
        <dbReference type="EMBL" id="KAG9251755.1"/>
    </source>
</evidence>
<protein>
    <submittedName>
        <fullName evidence="3">Pectin lyase fold/virulence factor</fullName>
    </submittedName>
</protein>
<dbReference type="OrthoDB" id="10025010at2759"/>
<evidence type="ECO:0000256" key="1">
    <source>
        <dbReference type="SAM" id="MobiDB-lite"/>
    </source>
</evidence>